<dbReference type="InterPro" id="IPR007219">
    <property type="entry name" value="XnlR_reg_dom"/>
</dbReference>
<dbReference type="GO" id="GO:0000981">
    <property type="term" value="F:DNA-binding transcription factor activity, RNA polymerase II-specific"/>
    <property type="evidence" value="ECO:0007669"/>
    <property type="project" value="InterPro"/>
</dbReference>
<dbReference type="OrthoDB" id="2943660at2759"/>
<evidence type="ECO:0000256" key="4">
    <source>
        <dbReference type="ARBA" id="ARBA00023163"/>
    </source>
</evidence>
<evidence type="ECO:0000259" key="6">
    <source>
        <dbReference type="SMART" id="SM00906"/>
    </source>
</evidence>
<sequence>MQPALPFPFDLEQRDVQGFTPFSGMNFGLSGPLVTPYTDHPIGYPTPDTGADGMLIDETFQNQQDILINFELPDDELLIELVRLFFEHLYQKFPCFHKQSFLRNVENGQLQKEAPLVLYAMCCITSRHHPDIAVRKRQSDWYDQAKLSYDLTRRFPEQALRTMQAVIILIYHAFTVGDFSSSWLSLGKSWRQAVALGMNRMDADHVAPKPRHDSAQHPEEVLGLEMSRGRTSVEREEYRRTLWILFMMDRSHAWPTGWPNAILDIQFKVDLPIADTLFQAMDPDLETSPYTNTPFTRNLNRLINSLSHAKEPVNFFHYISVAHVLLGRISELIHSLHDNPGTQEYAEECRELDSYIVKFRLSLPRQATSVMEAPPEERGNVVWLNVTLNILVMLLHYRCGEDALELSLVVAAARNTAQIVKDAARFSIDLVLSAHFGASLYIAAAILVIQSRLTGDEESFKEDIDILGLVFERMSEIYVFSGLKFKLALEHDQTRSLEEIRNLNERGFRGLLADCTKWGFVKDEVVRRGLFIDIT</sequence>
<dbReference type="GO" id="GO:0003677">
    <property type="term" value="F:DNA binding"/>
    <property type="evidence" value="ECO:0007669"/>
    <property type="project" value="InterPro"/>
</dbReference>
<dbReference type="Pfam" id="PF04082">
    <property type="entry name" value="Fungal_trans"/>
    <property type="match status" value="1"/>
</dbReference>
<protein>
    <recommendedName>
        <fullName evidence="6">Xylanolytic transcriptional activator regulatory domain-containing protein</fullName>
    </recommendedName>
</protein>
<evidence type="ECO:0000256" key="5">
    <source>
        <dbReference type="ARBA" id="ARBA00023242"/>
    </source>
</evidence>
<evidence type="ECO:0000256" key="2">
    <source>
        <dbReference type="ARBA" id="ARBA00022723"/>
    </source>
</evidence>
<organism evidence="7 8">
    <name type="scientific">Neocucurbitaria cava</name>
    <dbReference type="NCBI Taxonomy" id="798079"/>
    <lineage>
        <taxon>Eukaryota</taxon>
        <taxon>Fungi</taxon>
        <taxon>Dikarya</taxon>
        <taxon>Ascomycota</taxon>
        <taxon>Pezizomycotina</taxon>
        <taxon>Dothideomycetes</taxon>
        <taxon>Pleosporomycetidae</taxon>
        <taxon>Pleosporales</taxon>
        <taxon>Pleosporineae</taxon>
        <taxon>Cucurbitariaceae</taxon>
        <taxon>Neocucurbitaria</taxon>
    </lineage>
</organism>
<dbReference type="CDD" id="cd12148">
    <property type="entry name" value="fungal_TF_MHR"/>
    <property type="match status" value="1"/>
</dbReference>
<keyword evidence="2" id="KW-0479">Metal-binding</keyword>
<comment type="subcellular location">
    <subcellularLocation>
        <location evidence="1">Nucleus</location>
    </subcellularLocation>
</comment>
<dbReference type="PANTHER" id="PTHR47338">
    <property type="entry name" value="ZN(II)2CYS6 TRANSCRIPTION FACTOR (EUROFUNG)-RELATED"/>
    <property type="match status" value="1"/>
</dbReference>
<dbReference type="PANTHER" id="PTHR47338:SF10">
    <property type="entry name" value="TRANSCRIPTION FACTOR DOMAIN-CONTAINING PROTEIN-RELATED"/>
    <property type="match status" value="1"/>
</dbReference>
<reference evidence="7" key="1">
    <citation type="submission" date="2022-10" db="EMBL/GenBank/DDBJ databases">
        <title>Tapping the CABI collections for fungal endophytes: first genome assemblies for Collariella, Neodidymelliopsis, Ascochyta clinopodiicola, Didymella pomorum, Didymosphaeria variabile, Neocosmospora piperis and Neocucurbitaria cava.</title>
        <authorList>
            <person name="Hill R."/>
        </authorList>
    </citation>
    <scope>NUCLEOTIDE SEQUENCE</scope>
    <source>
        <strain evidence="7">IMI 356814</strain>
    </source>
</reference>
<keyword evidence="4" id="KW-0804">Transcription</keyword>
<evidence type="ECO:0000256" key="3">
    <source>
        <dbReference type="ARBA" id="ARBA00023015"/>
    </source>
</evidence>
<dbReference type="SMART" id="SM00906">
    <property type="entry name" value="Fungal_trans"/>
    <property type="match status" value="1"/>
</dbReference>
<dbReference type="GO" id="GO:0008270">
    <property type="term" value="F:zinc ion binding"/>
    <property type="evidence" value="ECO:0007669"/>
    <property type="project" value="InterPro"/>
</dbReference>
<proteinExistence type="predicted"/>
<feature type="domain" description="Xylanolytic transcriptional activator regulatory" evidence="6">
    <location>
        <begin position="182"/>
        <end position="278"/>
    </location>
</feature>
<accession>A0A9W8YAD9</accession>
<evidence type="ECO:0000256" key="1">
    <source>
        <dbReference type="ARBA" id="ARBA00004123"/>
    </source>
</evidence>
<evidence type="ECO:0000313" key="8">
    <source>
        <dbReference type="Proteomes" id="UP001140560"/>
    </source>
</evidence>
<dbReference type="InterPro" id="IPR050815">
    <property type="entry name" value="TF_fung"/>
</dbReference>
<dbReference type="GO" id="GO:0005634">
    <property type="term" value="C:nucleus"/>
    <property type="evidence" value="ECO:0007669"/>
    <property type="project" value="UniProtKB-SubCell"/>
</dbReference>
<dbReference type="EMBL" id="JAPEUY010000006">
    <property type="protein sequence ID" value="KAJ4372446.1"/>
    <property type="molecule type" value="Genomic_DNA"/>
</dbReference>
<dbReference type="AlphaFoldDB" id="A0A9W8YAD9"/>
<dbReference type="GO" id="GO:0006351">
    <property type="term" value="P:DNA-templated transcription"/>
    <property type="evidence" value="ECO:0007669"/>
    <property type="project" value="InterPro"/>
</dbReference>
<dbReference type="Proteomes" id="UP001140560">
    <property type="component" value="Unassembled WGS sequence"/>
</dbReference>
<keyword evidence="3" id="KW-0805">Transcription regulation</keyword>
<name>A0A9W8YAD9_9PLEO</name>
<keyword evidence="5" id="KW-0539">Nucleus</keyword>
<comment type="caution">
    <text evidence="7">The sequence shown here is derived from an EMBL/GenBank/DDBJ whole genome shotgun (WGS) entry which is preliminary data.</text>
</comment>
<keyword evidence="8" id="KW-1185">Reference proteome</keyword>
<gene>
    <name evidence="7" type="ORF">N0V83_004220</name>
</gene>
<evidence type="ECO:0000313" key="7">
    <source>
        <dbReference type="EMBL" id="KAJ4372446.1"/>
    </source>
</evidence>